<accession>A0ABP8Z9L4</accession>
<evidence type="ECO:0000313" key="1">
    <source>
        <dbReference type="EMBL" id="GAA4750303.1"/>
    </source>
</evidence>
<proteinExistence type="predicted"/>
<dbReference type="Proteomes" id="UP001500121">
    <property type="component" value="Unassembled WGS sequence"/>
</dbReference>
<dbReference type="RefSeq" id="WP_345481390.1">
    <property type="nucleotide sequence ID" value="NZ_BAABLP010000004.1"/>
</dbReference>
<keyword evidence="2" id="KW-1185">Reference proteome</keyword>
<gene>
    <name evidence="1" type="ORF">GCM10025783_23510</name>
</gene>
<protein>
    <submittedName>
        <fullName evidence="1">Uncharacterized protein</fullName>
    </submittedName>
</protein>
<evidence type="ECO:0000313" key="2">
    <source>
        <dbReference type="Proteomes" id="UP001500121"/>
    </source>
</evidence>
<dbReference type="EMBL" id="BAABLP010000004">
    <property type="protein sequence ID" value="GAA4750303.1"/>
    <property type="molecule type" value="Genomic_DNA"/>
</dbReference>
<organism evidence="1 2">
    <name type="scientific">Amnibacterium soli</name>
    <dbReference type="NCBI Taxonomy" id="1282736"/>
    <lineage>
        <taxon>Bacteria</taxon>
        <taxon>Bacillati</taxon>
        <taxon>Actinomycetota</taxon>
        <taxon>Actinomycetes</taxon>
        <taxon>Micrococcales</taxon>
        <taxon>Microbacteriaceae</taxon>
        <taxon>Amnibacterium</taxon>
    </lineage>
</organism>
<comment type="caution">
    <text evidence="1">The sequence shown here is derived from an EMBL/GenBank/DDBJ whole genome shotgun (WGS) entry which is preliminary data.</text>
</comment>
<reference evidence="2" key="1">
    <citation type="journal article" date="2019" name="Int. J. Syst. Evol. Microbiol.">
        <title>The Global Catalogue of Microorganisms (GCM) 10K type strain sequencing project: providing services to taxonomists for standard genome sequencing and annotation.</title>
        <authorList>
            <consortium name="The Broad Institute Genomics Platform"/>
            <consortium name="The Broad Institute Genome Sequencing Center for Infectious Disease"/>
            <person name="Wu L."/>
            <person name="Ma J."/>
        </authorList>
    </citation>
    <scope>NUCLEOTIDE SEQUENCE [LARGE SCALE GENOMIC DNA]</scope>
    <source>
        <strain evidence="2">JCM 19015</strain>
    </source>
</reference>
<name>A0ABP8Z9L4_9MICO</name>
<sequence length="109" mass="11814">MKRVAYAEQTFGTDDHLADLVLEYARLLADGDSSDTVTIPGRTEAGLIEPITVLIGPASQITAWAEDEVFETDVADAVADLEHRIRVRTTFIIGDDDPGPALDEFDPLA</sequence>